<accession>A0A927MJ17</accession>
<organism evidence="1 2">
    <name type="scientific">Sporosarcina limicola</name>
    <dbReference type="NCBI Taxonomy" id="34101"/>
    <lineage>
        <taxon>Bacteria</taxon>
        <taxon>Bacillati</taxon>
        <taxon>Bacillota</taxon>
        <taxon>Bacilli</taxon>
        <taxon>Bacillales</taxon>
        <taxon>Caryophanaceae</taxon>
        <taxon>Sporosarcina</taxon>
    </lineage>
</organism>
<sequence length="95" mass="11192">MLQGIQINRRPYKIADYLNQRLNAMTEEIICLDYFELLFEPSLQINPFDLFENISKNKTLIIAWRGNIHDGHFIQAEPGHPEYRVYPTDDALVIK</sequence>
<name>A0A927MJ17_9BACL</name>
<protein>
    <recommendedName>
        <fullName evidence="3">BREX-3 system P-loop-containing protein BrxF</fullName>
    </recommendedName>
</protein>
<dbReference type="Proteomes" id="UP000658225">
    <property type="component" value="Unassembled WGS sequence"/>
</dbReference>
<keyword evidence="2" id="KW-1185">Reference proteome</keyword>
<comment type="caution">
    <text evidence="1">The sequence shown here is derived from an EMBL/GenBank/DDBJ whole genome shotgun (WGS) entry which is preliminary data.</text>
</comment>
<dbReference type="AlphaFoldDB" id="A0A927MJ17"/>
<evidence type="ECO:0000313" key="2">
    <source>
        <dbReference type="Proteomes" id="UP000658225"/>
    </source>
</evidence>
<dbReference type="InterPro" id="IPR048067">
    <property type="entry name" value="BREX_3_BrxF"/>
</dbReference>
<dbReference type="NCBIfam" id="NF033453">
    <property type="entry name" value="BREX_3_BrxF"/>
    <property type="match status" value="1"/>
</dbReference>
<evidence type="ECO:0000313" key="1">
    <source>
        <dbReference type="EMBL" id="MBE1555503.1"/>
    </source>
</evidence>
<gene>
    <name evidence="1" type="ORF">H4683_002623</name>
</gene>
<reference evidence="1" key="1">
    <citation type="submission" date="2020-10" db="EMBL/GenBank/DDBJ databases">
        <title>Genomic Encyclopedia of Type Strains, Phase IV (KMG-IV): sequencing the most valuable type-strain genomes for metagenomic binning, comparative biology and taxonomic classification.</title>
        <authorList>
            <person name="Goeker M."/>
        </authorList>
    </citation>
    <scope>NUCLEOTIDE SEQUENCE</scope>
    <source>
        <strain evidence="1">DSM 13886</strain>
    </source>
</reference>
<dbReference type="EMBL" id="JADBEL010000014">
    <property type="protein sequence ID" value="MBE1555503.1"/>
    <property type="molecule type" value="Genomic_DNA"/>
</dbReference>
<evidence type="ECO:0008006" key="3">
    <source>
        <dbReference type="Google" id="ProtNLM"/>
    </source>
</evidence>
<proteinExistence type="predicted"/>